<keyword evidence="1" id="KW-0479">Metal-binding</keyword>
<gene>
    <name evidence="9" type="ORF">PsYK624_019230</name>
</gene>
<dbReference type="GO" id="GO:0008270">
    <property type="term" value="F:zinc ion binding"/>
    <property type="evidence" value="ECO:0007669"/>
    <property type="project" value="InterPro"/>
</dbReference>
<feature type="region of interest" description="Disordered" evidence="7">
    <location>
        <begin position="49"/>
        <end position="83"/>
    </location>
</feature>
<dbReference type="SMART" id="SM00906">
    <property type="entry name" value="Fungal_trans"/>
    <property type="match status" value="1"/>
</dbReference>
<evidence type="ECO:0000313" key="9">
    <source>
        <dbReference type="EMBL" id="GJE85844.1"/>
    </source>
</evidence>
<dbReference type="InterPro" id="IPR051615">
    <property type="entry name" value="Transcr_Regulatory_Elem"/>
</dbReference>
<feature type="domain" description="Xylanolytic transcriptional activator regulatory" evidence="8">
    <location>
        <begin position="376"/>
        <end position="456"/>
    </location>
</feature>
<evidence type="ECO:0000256" key="4">
    <source>
        <dbReference type="ARBA" id="ARBA00023125"/>
    </source>
</evidence>
<evidence type="ECO:0000256" key="3">
    <source>
        <dbReference type="ARBA" id="ARBA00023015"/>
    </source>
</evidence>
<name>A0A9P3G0U4_9APHY</name>
<keyword evidence="6" id="KW-0539">Nucleus</keyword>
<evidence type="ECO:0000313" key="10">
    <source>
        <dbReference type="Proteomes" id="UP000703269"/>
    </source>
</evidence>
<evidence type="ECO:0000256" key="6">
    <source>
        <dbReference type="ARBA" id="ARBA00023242"/>
    </source>
</evidence>
<dbReference type="GO" id="GO:0006351">
    <property type="term" value="P:DNA-templated transcription"/>
    <property type="evidence" value="ECO:0007669"/>
    <property type="project" value="InterPro"/>
</dbReference>
<protein>
    <submittedName>
        <fullName evidence="9">Fungal specific transcription factor domain-containing protein</fullName>
    </submittedName>
</protein>
<evidence type="ECO:0000259" key="8">
    <source>
        <dbReference type="SMART" id="SM00906"/>
    </source>
</evidence>
<feature type="region of interest" description="Disordered" evidence="7">
    <location>
        <begin position="800"/>
        <end position="828"/>
    </location>
</feature>
<dbReference type="EMBL" id="BPQB01000003">
    <property type="protein sequence ID" value="GJE85844.1"/>
    <property type="molecule type" value="Genomic_DNA"/>
</dbReference>
<keyword evidence="4" id="KW-0238">DNA-binding</keyword>
<dbReference type="AlphaFoldDB" id="A0A9P3G0U4"/>
<comment type="caution">
    <text evidence="9">The sequence shown here is derived from an EMBL/GenBank/DDBJ whole genome shotgun (WGS) entry which is preliminary data.</text>
</comment>
<dbReference type="CDD" id="cd12148">
    <property type="entry name" value="fungal_TF_MHR"/>
    <property type="match status" value="1"/>
</dbReference>
<evidence type="ECO:0000256" key="7">
    <source>
        <dbReference type="SAM" id="MobiDB-lite"/>
    </source>
</evidence>
<feature type="region of interest" description="Disordered" evidence="7">
    <location>
        <begin position="97"/>
        <end position="175"/>
    </location>
</feature>
<evidence type="ECO:0000256" key="2">
    <source>
        <dbReference type="ARBA" id="ARBA00022833"/>
    </source>
</evidence>
<evidence type="ECO:0000256" key="1">
    <source>
        <dbReference type="ARBA" id="ARBA00022723"/>
    </source>
</evidence>
<keyword evidence="5" id="KW-0804">Transcription</keyword>
<dbReference type="Proteomes" id="UP000703269">
    <property type="component" value="Unassembled WGS sequence"/>
</dbReference>
<proteinExistence type="predicted"/>
<dbReference type="PANTHER" id="PTHR31313:SF78">
    <property type="entry name" value="TRANSCRIPTION FACTOR DOMAIN-CONTAINING PROTEIN"/>
    <property type="match status" value="1"/>
</dbReference>
<reference evidence="9 10" key="1">
    <citation type="submission" date="2021-08" db="EMBL/GenBank/DDBJ databases">
        <title>Draft Genome Sequence of Phanerochaete sordida strain YK-624.</title>
        <authorList>
            <person name="Mori T."/>
            <person name="Dohra H."/>
            <person name="Suzuki T."/>
            <person name="Kawagishi H."/>
            <person name="Hirai H."/>
        </authorList>
    </citation>
    <scope>NUCLEOTIDE SEQUENCE [LARGE SCALE GENOMIC DNA]</scope>
    <source>
        <strain evidence="9 10">YK-624</strain>
    </source>
</reference>
<dbReference type="Pfam" id="PF04082">
    <property type="entry name" value="Fungal_trans"/>
    <property type="match status" value="1"/>
</dbReference>
<organism evidence="9 10">
    <name type="scientific">Phanerochaete sordida</name>
    <dbReference type="NCBI Taxonomy" id="48140"/>
    <lineage>
        <taxon>Eukaryota</taxon>
        <taxon>Fungi</taxon>
        <taxon>Dikarya</taxon>
        <taxon>Basidiomycota</taxon>
        <taxon>Agaricomycotina</taxon>
        <taxon>Agaricomycetes</taxon>
        <taxon>Polyporales</taxon>
        <taxon>Phanerochaetaceae</taxon>
        <taxon>Phanerochaete</taxon>
    </lineage>
</organism>
<keyword evidence="10" id="KW-1185">Reference proteome</keyword>
<dbReference type="InterPro" id="IPR007219">
    <property type="entry name" value="XnlR_reg_dom"/>
</dbReference>
<dbReference type="GO" id="GO:0003677">
    <property type="term" value="F:DNA binding"/>
    <property type="evidence" value="ECO:0007669"/>
    <property type="project" value="UniProtKB-KW"/>
</dbReference>
<keyword evidence="3" id="KW-0805">Transcription regulation</keyword>
<evidence type="ECO:0000256" key="5">
    <source>
        <dbReference type="ARBA" id="ARBA00023163"/>
    </source>
</evidence>
<sequence>MASPRARDIVADLRQDHLARTILDRVEAGPYGSVGRSGQQGEGLYSTIMTQSGMSEDSRSKRQSRLSREIVSSQDTAMSAPPTVEWQEQLYHRLSGTPNYSTPVTPYSNVSSEQGRFTDWSSSQPSPVGTSRSIPTAEGEPSRRRRRIDGPTLSPAQNRQPHHRHDPEEVYEEDEYDEAVDALGHLSVDNNQEFRYHGRSAGLHLLAASDRTDDSQSKENGIWKFNVPRQQQSDDDCHCLSFDQVNERIKLPDFAVQDHLITLYFTYVHHYFPIVHKASFLSAYYERSVDLPRSVNRREPIQTVTKLLLLAMFALAARYAPEEFAEGTDGLNAGNQYATDARRLLNTLYEDSRPSVCQALLLLGIRELGMGAAAQGWLWIGMGCRIGIDLGMNRDADKWKDGRGNDIFTPVEKQIRRQIWWSCCIADKLSAVWLGRPVMYRKGDFDTPPPDLDLNEDQELWKPYPRDSLGPNFVPMAGHVMTCFRAQAKLSFIMSEIMSKIYPVKWYLEVPRRQLLDQLESALHTWMIELPDELRYHETGARSQPPPHVLALHAEYYSALLLLYRAFLRVRGDDQDQDPVHAKCFDVCRGAAAKVSSITMSFHETFGLKHSPPFLVVYLQCAGIMHIMALNRHPRDTQATIGLLQSIHALEELEAVWPTAHRVRTLLKGAKVQLDDLTALSETAGRPKRSADEALGTDTSQELLVPQPYQHHLQPMASGSGAGGPLPSGLSPYGMGSASPGPNYVPSYEWWPPLMGPGTPQTYPAEYTQFQTGQMVSPYTGLPNSLFGFDAGQVPPEFMMHQDPNMQPPPNLQYPPTRGNPRQQHDPR</sequence>
<keyword evidence="2" id="KW-0862">Zinc</keyword>
<feature type="compositionally biased region" description="Polar residues" evidence="7">
    <location>
        <begin position="97"/>
        <end position="134"/>
    </location>
</feature>
<dbReference type="PANTHER" id="PTHR31313">
    <property type="entry name" value="TY1 ENHANCER ACTIVATOR"/>
    <property type="match status" value="1"/>
</dbReference>
<dbReference type="OrthoDB" id="2796601at2759"/>
<accession>A0A9P3G0U4</accession>